<name>A0ABN2QCC9_9PSEU</name>
<dbReference type="PANTHER" id="PTHR11373">
    <property type="entry name" value="DEOXYNUCLEOSIDE TRIPHOSPHATE TRIPHOSPHOHYDROLASE"/>
    <property type="match status" value="1"/>
</dbReference>
<protein>
    <submittedName>
        <fullName evidence="4">Deoxyguanosinetriphosphate triphosphohydrolase</fullName>
    </submittedName>
</protein>
<keyword evidence="1" id="KW-0378">Hydrolase</keyword>
<evidence type="ECO:0000256" key="1">
    <source>
        <dbReference type="ARBA" id="ARBA00022801"/>
    </source>
</evidence>
<dbReference type="Pfam" id="PF13286">
    <property type="entry name" value="HD_assoc"/>
    <property type="match status" value="1"/>
</dbReference>
<evidence type="ECO:0000313" key="4">
    <source>
        <dbReference type="EMBL" id="GAA1947581.1"/>
    </source>
</evidence>
<evidence type="ECO:0000259" key="3">
    <source>
        <dbReference type="PROSITE" id="PS51831"/>
    </source>
</evidence>
<dbReference type="PANTHER" id="PTHR11373:SF40">
    <property type="entry name" value="DEOXYGUANOSINETRIPHOSPHATE TRIPHOSPHOHYDROLASE-LIKE PROTEIN 2"/>
    <property type="match status" value="1"/>
</dbReference>
<dbReference type="SUPFAM" id="SSF109604">
    <property type="entry name" value="HD-domain/PDEase-like"/>
    <property type="match status" value="1"/>
</dbReference>
<comment type="caution">
    <text evidence="4">The sequence shown here is derived from an EMBL/GenBank/DDBJ whole genome shotgun (WGS) entry which is preliminary data.</text>
</comment>
<dbReference type="CDD" id="cd00077">
    <property type="entry name" value="HDc"/>
    <property type="match status" value="1"/>
</dbReference>
<gene>
    <name evidence="4" type="ORF">GCM10009754_14770</name>
</gene>
<dbReference type="Pfam" id="PF01966">
    <property type="entry name" value="HD"/>
    <property type="match status" value="1"/>
</dbReference>
<dbReference type="Proteomes" id="UP001501116">
    <property type="component" value="Unassembled WGS sequence"/>
</dbReference>
<dbReference type="InterPro" id="IPR006261">
    <property type="entry name" value="dGTPase"/>
</dbReference>
<feature type="compositionally biased region" description="Basic and acidic residues" evidence="2">
    <location>
        <begin position="15"/>
        <end position="25"/>
    </location>
</feature>
<dbReference type="EMBL" id="BAAANN010000004">
    <property type="protein sequence ID" value="GAA1947581.1"/>
    <property type="molecule type" value="Genomic_DNA"/>
</dbReference>
<dbReference type="SMART" id="SM00471">
    <property type="entry name" value="HDc"/>
    <property type="match status" value="1"/>
</dbReference>
<proteinExistence type="predicted"/>
<evidence type="ECO:0000256" key="2">
    <source>
        <dbReference type="SAM" id="MobiDB-lite"/>
    </source>
</evidence>
<dbReference type="InterPro" id="IPR026875">
    <property type="entry name" value="PHydrolase_assoc_dom"/>
</dbReference>
<dbReference type="InterPro" id="IPR006674">
    <property type="entry name" value="HD_domain"/>
</dbReference>
<feature type="domain" description="HD" evidence="3">
    <location>
        <begin position="59"/>
        <end position="235"/>
    </location>
</feature>
<dbReference type="Gene3D" id="1.10.3210.10">
    <property type="entry name" value="Hypothetical protein af1432"/>
    <property type="match status" value="1"/>
</dbReference>
<sequence>MTNPERPDRKRRHPHQESDTYRTPFQRDRDRVLYSSAFRRLSGVTQVAAVNEQQVLHNRLTHSLKVAQLGRGIVHYLESETTEDTRDLFDQAGLNATVVETAGLVHDIGHPPFGHATEAVLDERLSAIARLDGFEGNAQSFRIVTKLARRRTEHSGLNLTRATLNAMLKYPCPRQETARSKEFTRPAWTDRGHGTKWGAYQSELEDFRWAREDSTKDLRSANAVVMDWADDISYATHDIEDYFRAGLIPLHNLEIDRKRILKHGFNRLNRYSDFDKILFEQAVQSMIEKFQEKIKSPHWDTNKNRAALGSITTKHIVSCIQATELVDKEPFVTVKPAAQYDIEALKELTWFYVIDRPSLAMTQEGQKRIIGSLFDQLTDCLRKSSKSKRIPTQLRAIYQGLKEDREFMGLPGSTKEGRRAKAVADYICLLTEAQAVDLGERLSGRSRNSMFGPWFA</sequence>
<keyword evidence="5" id="KW-1185">Reference proteome</keyword>
<accession>A0ABN2QCC9</accession>
<feature type="region of interest" description="Disordered" evidence="2">
    <location>
        <begin position="1"/>
        <end position="25"/>
    </location>
</feature>
<evidence type="ECO:0000313" key="5">
    <source>
        <dbReference type="Proteomes" id="UP001501116"/>
    </source>
</evidence>
<dbReference type="InterPro" id="IPR003607">
    <property type="entry name" value="HD/PDEase_dom"/>
</dbReference>
<dbReference type="InterPro" id="IPR050135">
    <property type="entry name" value="dGTPase-like"/>
</dbReference>
<dbReference type="PROSITE" id="PS51831">
    <property type="entry name" value="HD"/>
    <property type="match status" value="1"/>
</dbReference>
<dbReference type="RefSeq" id="WP_344414858.1">
    <property type="nucleotide sequence ID" value="NZ_BAAANN010000004.1"/>
</dbReference>
<organism evidence="4 5">
    <name type="scientific">Amycolatopsis minnesotensis</name>
    <dbReference type="NCBI Taxonomy" id="337894"/>
    <lineage>
        <taxon>Bacteria</taxon>
        <taxon>Bacillati</taxon>
        <taxon>Actinomycetota</taxon>
        <taxon>Actinomycetes</taxon>
        <taxon>Pseudonocardiales</taxon>
        <taxon>Pseudonocardiaceae</taxon>
        <taxon>Amycolatopsis</taxon>
    </lineage>
</organism>
<dbReference type="NCBIfam" id="TIGR01353">
    <property type="entry name" value="dGTP_triPase"/>
    <property type="match status" value="1"/>
</dbReference>
<reference evidence="4 5" key="1">
    <citation type="journal article" date="2019" name="Int. J. Syst. Evol. Microbiol.">
        <title>The Global Catalogue of Microorganisms (GCM) 10K type strain sequencing project: providing services to taxonomists for standard genome sequencing and annotation.</title>
        <authorList>
            <consortium name="The Broad Institute Genomics Platform"/>
            <consortium name="The Broad Institute Genome Sequencing Center for Infectious Disease"/>
            <person name="Wu L."/>
            <person name="Ma J."/>
        </authorList>
    </citation>
    <scope>NUCLEOTIDE SEQUENCE [LARGE SCALE GENOMIC DNA]</scope>
    <source>
        <strain evidence="4 5">JCM 14545</strain>
    </source>
</reference>